<dbReference type="AlphaFoldDB" id="A0A444UR10"/>
<accession>A0A444UR10</accession>
<organism evidence="2 3">
    <name type="scientific">Acipenser ruthenus</name>
    <name type="common">Sterlet sturgeon</name>
    <dbReference type="NCBI Taxonomy" id="7906"/>
    <lineage>
        <taxon>Eukaryota</taxon>
        <taxon>Metazoa</taxon>
        <taxon>Chordata</taxon>
        <taxon>Craniata</taxon>
        <taxon>Vertebrata</taxon>
        <taxon>Euteleostomi</taxon>
        <taxon>Actinopterygii</taxon>
        <taxon>Chondrostei</taxon>
        <taxon>Acipenseriformes</taxon>
        <taxon>Acipenseridae</taxon>
        <taxon>Acipenser</taxon>
    </lineage>
</organism>
<name>A0A444UR10_ACIRT</name>
<dbReference type="EMBL" id="SCEB01018214">
    <property type="protein sequence ID" value="RXM90586.1"/>
    <property type="molecule type" value="Genomic_DNA"/>
</dbReference>
<sequence length="130" mass="13821">MTKQEAAAHFDSRQEVVTLGGVASSWTGIAVVTGGTESSWGACLLAFGMFSIVIGACATGVGLWSQSQSRDVQGGGPDVLLALGLAVLGAGLLSVMAICLWRRFRGKRQEKNREGRSMLVRETEEKKYTV</sequence>
<dbReference type="Proteomes" id="UP000289886">
    <property type="component" value="Unassembled WGS sequence"/>
</dbReference>
<keyword evidence="1" id="KW-1133">Transmembrane helix</keyword>
<evidence type="ECO:0000313" key="2">
    <source>
        <dbReference type="EMBL" id="RXM90586.1"/>
    </source>
</evidence>
<evidence type="ECO:0000256" key="1">
    <source>
        <dbReference type="SAM" id="Phobius"/>
    </source>
</evidence>
<evidence type="ECO:0008006" key="4">
    <source>
        <dbReference type="Google" id="ProtNLM"/>
    </source>
</evidence>
<feature type="transmembrane region" description="Helical" evidence="1">
    <location>
        <begin position="79"/>
        <end position="101"/>
    </location>
</feature>
<gene>
    <name evidence="2" type="ORF">EOD39_22050</name>
</gene>
<protein>
    <recommendedName>
        <fullName evidence="4">Transmembrane protein 100</fullName>
    </recommendedName>
</protein>
<proteinExistence type="predicted"/>
<reference evidence="2 3" key="1">
    <citation type="submission" date="2019-01" db="EMBL/GenBank/DDBJ databases">
        <title>Draft Genome and Complete Hox-Cluster Characterization of the Sterlet Sturgeon (Acipenser ruthenus).</title>
        <authorList>
            <person name="Wei Q."/>
        </authorList>
    </citation>
    <scope>NUCLEOTIDE SEQUENCE [LARGE SCALE GENOMIC DNA]</scope>
    <source>
        <strain evidence="2">WHYD16114868_AA</strain>
        <tissue evidence="2">Blood</tissue>
    </source>
</reference>
<keyword evidence="3" id="KW-1185">Reference proteome</keyword>
<comment type="caution">
    <text evidence="2">The sequence shown here is derived from an EMBL/GenBank/DDBJ whole genome shotgun (WGS) entry which is preliminary data.</text>
</comment>
<keyword evidence="1" id="KW-0812">Transmembrane</keyword>
<evidence type="ECO:0000313" key="3">
    <source>
        <dbReference type="Proteomes" id="UP000289886"/>
    </source>
</evidence>
<keyword evidence="1" id="KW-0472">Membrane</keyword>
<feature type="transmembrane region" description="Helical" evidence="1">
    <location>
        <begin position="42"/>
        <end position="64"/>
    </location>
</feature>